<gene>
    <name evidence="1" type="ORF">T4C_2205</name>
</gene>
<organism evidence="1 2">
    <name type="scientific">Trichinella pseudospiralis</name>
    <name type="common">Parasitic roundworm</name>
    <dbReference type="NCBI Taxonomy" id="6337"/>
    <lineage>
        <taxon>Eukaryota</taxon>
        <taxon>Metazoa</taxon>
        <taxon>Ecdysozoa</taxon>
        <taxon>Nematoda</taxon>
        <taxon>Enoplea</taxon>
        <taxon>Dorylaimia</taxon>
        <taxon>Trichinellida</taxon>
        <taxon>Trichinellidae</taxon>
        <taxon>Trichinella</taxon>
    </lineage>
</organism>
<proteinExistence type="predicted"/>
<dbReference type="EMBL" id="JYDV01001091">
    <property type="protein sequence ID" value="KRZ00390.1"/>
    <property type="molecule type" value="Genomic_DNA"/>
</dbReference>
<protein>
    <submittedName>
        <fullName evidence="1">Uncharacterized protein</fullName>
    </submittedName>
</protein>
<sequence>LKRRWKQRRESLLMNLLLTSLCTKRTLDLKNSIFCRRDAVD</sequence>
<reference evidence="1 2" key="1">
    <citation type="submission" date="2015-01" db="EMBL/GenBank/DDBJ databases">
        <title>Evolution of Trichinella species and genotypes.</title>
        <authorList>
            <person name="Korhonen P.K."/>
            <person name="Edoardo P."/>
            <person name="Giuseppe L.R."/>
            <person name="Gasser R.B."/>
        </authorList>
    </citation>
    <scope>NUCLEOTIDE SEQUENCE [LARGE SCALE GENOMIC DNA]</scope>
    <source>
        <strain evidence="1">ISS176</strain>
    </source>
</reference>
<comment type="caution">
    <text evidence="1">The sequence shown here is derived from an EMBL/GenBank/DDBJ whole genome shotgun (WGS) entry which is preliminary data.</text>
</comment>
<evidence type="ECO:0000313" key="1">
    <source>
        <dbReference type="EMBL" id="KRZ00390.1"/>
    </source>
</evidence>
<evidence type="ECO:0000313" key="2">
    <source>
        <dbReference type="Proteomes" id="UP000054826"/>
    </source>
</evidence>
<dbReference type="Proteomes" id="UP000054826">
    <property type="component" value="Unassembled WGS sequence"/>
</dbReference>
<accession>A0A0V1GQ05</accession>
<feature type="non-terminal residue" evidence="1">
    <location>
        <position position="1"/>
    </location>
</feature>
<name>A0A0V1GQ05_TRIPS</name>
<dbReference type="AlphaFoldDB" id="A0A0V1GQ05"/>